<dbReference type="InParanoid" id="A0A517S8C2"/>
<name>A0A517S8C2_9PLAN</name>
<dbReference type="InterPro" id="IPR000808">
    <property type="entry name" value="Mrp-like_CS"/>
</dbReference>
<accession>A0A517S8C2</accession>
<keyword evidence="8" id="KW-0378">Hydrolase</keyword>
<comment type="similarity">
    <text evidence="2">In the C-terminal section; belongs to the Mrp/NBP35 ATP-binding proteins family.</text>
</comment>
<dbReference type="InterPro" id="IPR034904">
    <property type="entry name" value="FSCA_dom_sf"/>
</dbReference>
<keyword evidence="5 8" id="KW-0067">ATP-binding</keyword>
<proteinExistence type="inferred from homology"/>
<keyword evidence="7 8" id="KW-0411">Iron-sulfur</keyword>
<dbReference type="FunFam" id="3.40.50.300:FF:001119">
    <property type="entry name" value="Iron-sulfur cluster carrier protein"/>
    <property type="match status" value="1"/>
</dbReference>
<evidence type="ECO:0000256" key="4">
    <source>
        <dbReference type="ARBA" id="ARBA00022741"/>
    </source>
</evidence>
<keyword evidence="3 8" id="KW-0479">Metal-binding</keyword>
<dbReference type="EMBL" id="CP036271">
    <property type="protein sequence ID" value="QDT52362.1"/>
    <property type="molecule type" value="Genomic_DNA"/>
</dbReference>
<dbReference type="HAMAP" id="MF_02040">
    <property type="entry name" value="Mrp_NBP35"/>
    <property type="match status" value="1"/>
</dbReference>
<evidence type="ECO:0000256" key="5">
    <source>
        <dbReference type="ARBA" id="ARBA00022840"/>
    </source>
</evidence>
<dbReference type="SUPFAM" id="SSF52540">
    <property type="entry name" value="P-loop containing nucleoside triphosphate hydrolases"/>
    <property type="match status" value="1"/>
</dbReference>
<dbReference type="Proteomes" id="UP000315700">
    <property type="component" value="Chromosome"/>
</dbReference>
<evidence type="ECO:0000313" key="11">
    <source>
        <dbReference type="Proteomes" id="UP000315700"/>
    </source>
</evidence>
<comment type="subunit">
    <text evidence="8">Homodimer.</text>
</comment>
<protein>
    <recommendedName>
        <fullName evidence="8">Iron-sulfur cluster carrier protein</fullName>
    </recommendedName>
</protein>
<dbReference type="PANTHER" id="PTHR42961:SF2">
    <property type="entry name" value="IRON-SULFUR PROTEIN NUBPL"/>
    <property type="match status" value="1"/>
</dbReference>
<dbReference type="Pfam" id="PF10609">
    <property type="entry name" value="ParA"/>
    <property type="match status" value="1"/>
</dbReference>
<dbReference type="InterPro" id="IPR044304">
    <property type="entry name" value="NUBPL-like"/>
</dbReference>
<feature type="binding site" evidence="8">
    <location>
        <begin position="103"/>
        <end position="110"/>
    </location>
    <ligand>
        <name>ATP</name>
        <dbReference type="ChEBI" id="CHEBI:30616"/>
    </ligand>
</feature>
<evidence type="ECO:0000256" key="6">
    <source>
        <dbReference type="ARBA" id="ARBA00023004"/>
    </source>
</evidence>
<dbReference type="PROSITE" id="PS01215">
    <property type="entry name" value="MRP"/>
    <property type="match status" value="1"/>
</dbReference>
<dbReference type="GO" id="GO:0016226">
    <property type="term" value="P:iron-sulfur cluster assembly"/>
    <property type="evidence" value="ECO:0007669"/>
    <property type="project" value="InterPro"/>
</dbReference>
<comment type="similarity">
    <text evidence="1">In the N-terminal section; belongs to the MIP18 family.</text>
</comment>
<dbReference type="CDD" id="cd02037">
    <property type="entry name" value="Mrp_NBP35"/>
    <property type="match status" value="1"/>
</dbReference>
<dbReference type="GO" id="GO:0140663">
    <property type="term" value="F:ATP-dependent FeS chaperone activity"/>
    <property type="evidence" value="ECO:0007669"/>
    <property type="project" value="InterPro"/>
</dbReference>
<dbReference type="InterPro" id="IPR019591">
    <property type="entry name" value="Mrp/NBP35_ATP-bd"/>
</dbReference>
<organism evidence="10 11">
    <name type="scientific">Caulifigura coniformis</name>
    <dbReference type="NCBI Taxonomy" id="2527983"/>
    <lineage>
        <taxon>Bacteria</taxon>
        <taxon>Pseudomonadati</taxon>
        <taxon>Planctomycetota</taxon>
        <taxon>Planctomycetia</taxon>
        <taxon>Planctomycetales</taxon>
        <taxon>Planctomycetaceae</taxon>
        <taxon>Caulifigura</taxon>
    </lineage>
</organism>
<dbReference type="InterPro" id="IPR033756">
    <property type="entry name" value="YlxH/NBP35"/>
</dbReference>
<comment type="function">
    <text evidence="8">Binds and transfers iron-sulfur (Fe-S) clusters to target apoproteins. Can hydrolyze ATP.</text>
</comment>
<dbReference type="OrthoDB" id="9809679at2"/>
<dbReference type="GO" id="GO:0046872">
    <property type="term" value="F:metal ion binding"/>
    <property type="evidence" value="ECO:0007669"/>
    <property type="project" value="UniProtKB-KW"/>
</dbReference>
<dbReference type="PANTHER" id="PTHR42961">
    <property type="entry name" value="IRON-SULFUR PROTEIN NUBPL"/>
    <property type="match status" value="1"/>
</dbReference>
<dbReference type="AlphaFoldDB" id="A0A517S8C2"/>
<dbReference type="InterPro" id="IPR002744">
    <property type="entry name" value="MIP18-like"/>
</dbReference>
<feature type="domain" description="MIP18 family-like" evidence="9">
    <location>
        <begin position="6"/>
        <end position="75"/>
    </location>
</feature>
<keyword evidence="4 8" id="KW-0547">Nucleotide-binding</keyword>
<evidence type="ECO:0000256" key="8">
    <source>
        <dbReference type="HAMAP-Rule" id="MF_02040"/>
    </source>
</evidence>
<dbReference type="GO" id="GO:0005524">
    <property type="term" value="F:ATP binding"/>
    <property type="evidence" value="ECO:0007669"/>
    <property type="project" value="UniProtKB-UniRule"/>
</dbReference>
<dbReference type="Gene3D" id="3.40.50.300">
    <property type="entry name" value="P-loop containing nucleotide triphosphate hydrolases"/>
    <property type="match status" value="1"/>
</dbReference>
<keyword evidence="11" id="KW-1185">Reference proteome</keyword>
<dbReference type="InterPro" id="IPR027417">
    <property type="entry name" value="P-loop_NTPase"/>
</dbReference>
<gene>
    <name evidence="10" type="primary">ylxH</name>
    <name evidence="10" type="ORF">Pan44_03720</name>
</gene>
<dbReference type="RefSeq" id="WP_145026666.1">
    <property type="nucleotide sequence ID" value="NZ_CP036271.1"/>
</dbReference>
<reference evidence="10 11" key="1">
    <citation type="submission" date="2019-02" db="EMBL/GenBank/DDBJ databases">
        <title>Deep-cultivation of Planctomycetes and their phenomic and genomic characterization uncovers novel biology.</title>
        <authorList>
            <person name="Wiegand S."/>
            <person name="Jogler M."/>
            <person name="Boedeker C."/>
            <person name="Pinto D."/>
            <person name="Vollmers J."/>
            <person name="Rivas-Marin E."/>
            <person name="Kohn T."/>
            <person name="Peeters S.H."/>
            <person name="Heuer A."/>
            <person name="Rast P."/>
            <person name="Oberbeckmann S."/>
            <person name="Bunk B."/>
            <person name="Jeske O."/>
            <person name="Meyerdierks A."/>
            <person name="Storesund J.E."/>
            <person name="Kallscheuer N."/>
            <person name="Luecker S."/>
            <person name="Lage O.M."/>
            <person name="Pohl T."/>
            <person name="Merkel B.J."/>
            <person name="Hornburger P."/>
            <person name="Mueller R.-W."/>
            <person name="Bruemmer F."/>
            <person name="Labrenz M."/>
            <person name="Spormann A.M."/>
            <person name="Op den Camp H."/>
            <person name="Overmann J."/>
            <person name="Amann R."/>
            <person name="Jetten M.S.M."/>
            <person name="Mascher T."/>
            <person name="Medema M.H."/>
            <person name="Devos D.P."/>
            <person name="Kaster A.-K."/>
            <person name="Ovreas L."/>
            <person name="Rohde M."/>
            <person name="Galperin M.Y."/>
            <person name="Jogler C."/>
        </authorList>
    </citation>
    <scope>NUCLEOTIDE SEQUENCE [LARGE SCALE GENOMIC DNA]</scope>
    <source>
        <strain evidence="10 11">Pan44</strain>
    </source>
</reference>
<dbReference type="FunCoup" id="A0A517S8C2">
    <property type="interactions" value="485"/>
</dbReference>
<dbReference type="GO" id="GO:0016887">
    <property type="term" value="F:ATP hydrolysis activity"/>
    <property type="evidence" value="ECO:0007669"/>
    <property type="project" value="UniProtKB-UniRule"/>
</dbReference>
<dbReference type="GO" id="GO:0051539">
    <property type="term" value="F:4 iron, 4 sulfur cluster binding"/>
    <property type="evidence" value="ECO:0007669"/>
    <property type="project" value="TreeGrafter"/>
</dbReference>
<keyword evidence="6 8" id="KW-0408">Iron</keyword>
<evidence type="ECO:0000256" key="3">
    <source>
        <dbReference type="ARBA" id="ARBA00022723"/>
    </source>
</evidence>
<evidence type="ECO:0000259" key="9">
    <source>
        <dbReference type="Pfam" id="PF01883"/>
    </source>
</evidence>
<evidence type="ECO:0000256" key="2">
    <source>
        <dbReference type="ARBA" id="ARBA00008205"/>
    </source>
</evidence>
<dbReference type="KEGG" id="ccos:Pan44_03720"/>
<evidence type="ECO:0000256" key="1">
    <source>
        <dbReference type="ARBA" id="ARBA00007352"/>
    </source>
</evidence>
<evidence type="ECO:0000256" key="7">
    <source>
        <dbReference type="ARBA" id="ARBA00023014"/>
    </source>
</evidence>
<sequence>MSLQLAEIRSAVEALRDPELNRTFAELKYVRTTEETAGGVRIEIVLPTPAYPQKERISTLVKEAASRAGAGNVEVILSSEVRGKNTGASVGLSIKNIIAVGSGKGGVGKSTIATALAYGLKHFGASVGLMDADVYGPSVPHLVGAQGQPAIRQIPLEDGRVMERIIPIEADGLKLMSMGFMLKEDQAVIWRGPMLHKALTQFLQQTDWGQLDYLIIDMPPGTGDVAITLSQMVGLAGAIVVCTPQQVALLDAIKAINMYRTVKIPILGMVENMSGEIFGRGGAQKKAQELGIPFLGEVPSDASVRIKGDEGRMSALFSENNPARPALEHVTSRAALELVKQLLAAPAAPMLEII</sequence>
<dbReference type="Gene3D" id="3.30.300.130">
    <property type="entry name" value="Fe-S cluster assembly (FSCA)"/>
    <property type="match status" value="1"/>
</dbReference>
<dbReference type="Pfam" id="PF01883">
    <property type="entry name" value="FeS_assembly_P"/>
    <property type="match status" value="1"/>
</dbReference>
<evidence type="ECO:0000313" key="10">
    <source>
        <dbReference type="EMBL" id="QDT52362.1"/>
    </source>
</evidence>
<comment type="similarity">
    <text evidence="8">Belongs to the Mrp/NBP35 ATP-binding proteins family.</text>
</comment>
<dbReference type="SUPFAM" id="SSF117916">
    <property type="entry name" value="Fe-S cluster assembly (FSCA) domain-like"/>
    <property type="match status" value="1"/>
</dbReference>